<dbReference type="Pfam" id="PF01926">
    <property type="entry name" value="MMR_HSR1"/>
    <property type="match status" value="1"/>
</dbReference>
<reference evidence="2" key="1">
    <citation type="submission" date="2021-01" db="EMBL/GenBank/DDBJ databases">
        <title>Modified the classification status of verrucomicrobia.</title>
        <authorList>
            <person name="Feng X."/>
        </authorList>
    </citation>
    <scope>NUCLEOTIDE SEQUENCE</scope>
    <source>
        <strain evidence="2">JCM 18052</strain>
    </source>
</reference>
<dbReference type="AlphaFoldDB" id="A0A934V660"/>
<proteinExistence type="predicted"/>
<dbReference type="Gene3D" id="3.40.50.300">
    <property type="entry name" value="P-loop containing nucleotide triphosphate hydrolases"/>
    <property type="match status" value="1"/>
</dbReference>
<dbReference type="EMBL" id="JAENIK010000004">
    <property type="protein sequence ID" value="MBK1814687.1"/>
    <property type="molecule type" value="Genomic_DNA"/>
</dbReference>
<dbReference type="InterPro" id="IPR006073">
    <property type="entry name" value="GTP-bd"/>
</dbReference>
<feature type="domain" description="G" evidence="1">
    <location>
        <begin position="12"/>
        <end position="92"/>
    </location>
</feature>
<evidence type="ECO:0000313" key="3">
    <source>
        <dbReference type="Proteomes" id="UP000600139"/>
    </source>
</evidence>
<dbReference type="RefSeq" id="WP_200349643.1">
    <property type="nucleotide sequence ID" value="NZ_BAABHZ010000010.1"/>
</dbReference>
<comment type="caution">
    <text evidence="2">The sequence shown here is derived from an EMBL/GenBank/DDBJ whole genome shotgun (WGS) entry which is preliminary data.</text>
</comment>
<dbReference type="InterPro" id="IPR027417">
    <property type="entry name" value="P-loop_NTPase"/>
</dbReference>
<evidence type="ECO:0000259" key="1">
    <source>
        <dbReference type="Pfam" id="PF01926"/>
    </source>
</evidence>
<evidence type="ECO:0000313" key="2">
    <source>
        <dbReference type="EMBL" id="MBK1814687.1"/>
    </source>
</evidence>
<organism evidence="2 3">
    <name type="scientific">Luteolibacter yonseiensis</name>
    <dbReference type="NCBI Taxonomy" id="1144680"/>
    <lineage>
        <taxon>Bacteria</taxon>
        <taxon>Pseudomonadati</taxon>
        <taxon>Verrucomicrobiota</taxon>
        <taxon>Verrucomicrobiia</taxon>
        <taxon>Verrucomicrobiales</taxon>
        <taxon>Verrucomicrobiaceae</taxon>
        <taxon>Luteolibacter</taxon>
    </lineage>
</organism>
<dbReference type="SUPFAM" id="SSF52540">
    <property type="entry name" value="P-loop containing nucleoside triphosphate hydrolases"/>
    <property type="match status" value="1"/>
</dbReference>
<sequence>MNPPLPADVPAFAVVGRVNMGKSAVIATLLEIDDNELVRVSPTPGETTRCQPHRVVFGDKECVRFIDTPGFSRPVEALRAIQRLHGEGTPGLETLRKFVAEAGEDFGDEKRLLEPLLEGAGVLYIVDPAKPLRDDFLAEMEILRWTGRPRLGLLNRRDGSTGPDEEEWRSRLGTSFNLVRTFDAHHARYDERLRLLKALLEIEETHRPLLEETIRLIENEWSGRREEAAETIITFLESALGLQVRATLEERDLSIPARREKKAQELSKKYFSRLADIERGCFSDLLKIYRHHLLKADHDADTFQSIDLECRETWSKLGLSRTQLVAVSSAIGASAGLAVDVGTVFFSHGAGTVIGALLGGGAAWFKGGSLPDLRISLTGGVKLATGEGKALTMGPPKNQNFPWVLLDGVLTRYRRMLARAHGRRDEEILAGDGSGFTRHFPSDRRALLGKWFNSCLKGSPNRALEPEVFEALLSSLTEAGEYNQ</sequence>
<accession>A0A934V660</accession>
<gene>
    <name evidence="2" type="ORF">JIN84_03625</name>
</gene>
<dbReference type="GO" id="GO:0005525">
    <property type="term" value="F:GTP binding"/>
    <property type="evidence" value="ECO:0007669"/>
    <property type="project" value="InterPro"/>
</dbReference>
<dbReference type="Proteomes" id="UP000600139">
    <property type="component" value="Unassembled WGS sequence"/>
</dbReference>
<keyword evidence="3" id="KW-1185">Reference proteome</keyword>
<protein>
    <submittedName>
        <fullName evidence="2">GTPase/DUF3482 domain-containing protein</fullName>
    </submittedName>
</protein>
<name>A0A934V660_9BACT</name>
<dbReference type="InterPro" id="IPR021871">
    <property type="entry name" value="DUF3482"/>
</dbReference>
<dbReference type="Pfam" id="PF11981">
    <property type="entry name" value="DUF3482"/>
    <property type="match status" value="1"/>
</dbReference>